<evidence type="ECO:0000256" key="15">
    <source>
        <dbReference type="ARBA" id="ARBA00023136"/>
    </source>
</evidence>
<dbReference type="SUPFAM" id="SSF47473">
    <property type="entry name" value="EF-hand"/>
    <property type="match status" value="2"/>
</dbReference>
<feature type="transmembrane region" description="Helical" evidence="17">
    <location>
        <begin position="1153"/>
        <end position="1179"/>
    </location>
</feature>
<feature type="transmembrane region" description="Helical" evidence="17">
    <location>
        <begin position="899"/>
        <end position="919"/>
    </location>
</feature>
<feature type="transmembrane region" description="Helical" evidence="17">
    <location>
        <begin position="773"/>
        <end position="794"/>
    </location>
</feature>
<dbReference type="InterPro" id="IPR004837">
    <property type="entry name" value="NaCa_Exmemb"/>
</dbReference>
<evidence type="ECO:0000259" key="18">
    <source>
        <dbReference type="PROSITE" id="PS50222"/>
    </source>
</evidence>
<dbReference type="InterPro" id="IPR004713">
    <property type="entry name" value="CaH_exchang"/>
</dbReference>
<evidence type="ECO:0000256" key="10">
    <source>
        <dbReference type="ARBA" id="ARBA00022837"/>
    </source>
</evidence>
<evidence type="ECO:0000256" key="3">
    <source>
        <dbReference type="ARBA" id="ARBA00022448"/>
    </source>
</evidence>
<comment type="subcellular location">
    <subcellularLocation>
        <location evidence="1">Cell membrane</location>
        <topology evidence="1">Multi-pass membrane protein</topology>
    </subcellularLocation>
</comment>
<feature type="transmembrane region" description="Helical" evidence="17">
    <location>
        <begin position="700"/>
        <end position="719"/>
    </location>
</feature>
<feature type="transmembrane region" description="Helical" evidence="17">
    <location>
        <begin position="555"/>
        <end position="574"/>
    </location>
</feature>
<dbReference type="GO" id="GO:0006814">
    <property type="term" value="P:sodium ion transport"/>
    <property type="evidence" value="ECO:0007669"/>
    <property type="project" value="UniProtKB-KW"/>
</dbReference>
<keyword evidence="11 17" id="KW-1133">Transmembrane helix</keyword>
<keyword evidence="3" id="KW-0813">Transport</keyword>
<keyword evidence="4" id="KW-0050">Antiport</keyword>
<keyword evidence="9" id="KW-0677">Repeat</keyword>
<evidence type="ECO:0000256" key="1">
    <source>
        <dbReference type="ARBA" id="ARBA00004651"/>
    </source>
</evidence>
<feature type="transmembrane region" description="Helical" evidence="17">
    <location>
        <begin position="1525"/>
        <end position="1544"/>
    </location>
</feature>
<keyword evidence="12" id="KW-0346">Stress response</keyword>
<keyword evidence="7 17" id="KW-0812">Transmembrane</keyword>
<keyword evidence="20" id="KW-1185">Reference proteome</keyword>
<feature type="transmembrane region" description="Helical" evidence="17">
    <location>
        <begin position="1623"/>
        <end position="1642"/>
    </location>
</feature>
<keyword evidence="16" id="KW-0739">Sodium transport</keyword>
<feature type="transmembrane region" description="Helical" evidence="17">
    <location>
        <begin position="1122"/>
        <end position="1141"/>
    </location>
</feature>
<keyword evidence="15 17" id="KW-0472">Membrane</keyword>
<keyword evidence="10" id="KW-0106">Calcium</keyword>
<feature type="domain" description="EF-hand" evidence="18">
    <location>
        <begin position="445"/>
        <end position="480"/>
    </location>
</feature>
<feature type="transmembrane region" description="Helical" evidence="17">
    <location>
        <begin position="244"/>
        <end position="266"/>
    </location>
</feature>
<evidence type="ECO:0000256" key="11">
    <source>
        <dbReference type="ARBA" id="ARBA00022989"/>
    </source>
</evidence>
<gene>
    <name evidence="19" type="ORF">Ccrd_004851</name>
</gene>
<evidence type="ECO:0000256" key="13">
    <source>
        <dbReference type="ARBA" id="ARBA00023053"/>
    </source>
</evidence>
<dbReference type="PANTHER" id="PTHR31503">
    <property type="entry name" value="VACUOLAR CALCIUM ION TRANSPORTER"/>
    <property type="match status" value="1"/>
</dbReference>
<dbReference type="EMBL" id="LEKV01004794">
    <property type="protein sequence ID" value="KVH93104.1"/>
    <property type="molecule type" value="Genomic_DNA"/>
</dbReference>
<feature type="transmembrane region" description="Helical" evidence="17">
    <location>
        <begin position="660"/>
        <end position="679"/>
    </location>
</feature>
<feature type="domain" description="EF-hand" evidence="18">
    <location>
        <begin position="485"/>
        <end position="520"/>
    </location>
</feature>
<feature type="transmembrane region" description="Helical" evidence="17">
    <location>
        <begin position="1289"/>
        <end position="1314"/>
    </location>
</feature>
<feature type="transmembrane region" description="Helical" evidence="17">
    <location>
        <begin position="1374"/>
        <end position="1394"/>
    </location>
</feature>
<feature type="transmembrane region" description="Helical" evidence="17">
    <location>
        <begin position="801"/>
        <end position="829"/>
    </location>
</feature>
<evidence type="ECO:0000256" key="2">
    <source>
        <dbReference type="ARBA" id="ARBA00008170"/>
    </source>
</evidence>
<dbReference type="GO" id="GO:0005774">
    <property type="term" value="C:vacuolar membrane"/>
    <property type="evidence" value="ECO:0007669"/>
    <property type="project" value="UniProtKB-ARBA"/>
</dbReference>
<dbReference type="Gene3D" id="1.20.1420.30">
    <property type="entry name" value="NCX, central ion-binding region"/>
    <property type="match status" value="1"/>
</dbReference>
<evidence type="ECO:0000256" key="8">
    <source>
        <dbReference type="ARBA" id="ARBA00022723"/>
    </source>
</evidence>
<dbReference type="InterPro" id="IPR044880">
    <property type="entry name" value="NCX_ion-bd_dom_sf"/>
</dbReference>
<feature type="domain" description="EF-hand" evidence="18">
    <location>
        <begin position="306"/>
        <end position="341"/>
    </location>
</feature>
<accession>A0A103XMB0</accession>
<protein>
    <submittedName>
        <fullName evidence="19">Calcium-binding EF-hand</fullName>
    </submittedName>
</protein>
<reference evidence="19 20" key="1">
    <citation type="journal article" date="2016" name="Sci. Rep.">
        <title>The genome sequence of the outbreeding globe artichoke constructed de novo incorporating a phase-aware low-pass sequencing strategy of F1 progeny.</title>
        <authorList>
            <person name="Scaglione D."/>
            <person name="Reyes-Chin-Wo S."/>
            <person name="Acquadro A."/>
            <person name="Froenicke L."/>
            <person name="Portis E."/>
            <person name="Beitel C."/>
            <person name="Tirone M."/>
            <person name="Mauro R."/>
            <person name="Lo Monaco A."/>
            <person name="Mauromicale G."/>
            <person name="Faccioli P."/>
            <person name="Cattivelli L."/>
            <person name="Rieseberg L."/>
            <person name="Michelmore R."/>
            <person name="Lanteri S."/>
        </authorList>
    </citation>
    <scope>NUCLEOTIDE SEQUENCE [LARGE SCALE GENOMIC DNA]</scope>
    <source>
        <strain evidence="19">2C</strain>
    </source>
</reference>
<feature type="transmembrane region" description="Helical" evidence="17">
    <location>
        <begin position="1710"/>
        <end position="1732"/>
    </location>
</feature>
<dbReference type="FunFam" id="1.20.1420.30:FF:000019">
    <property type="entry name" value="Sodium/calcium exchanger NCL2"/>
    <property type="match status" value="1"/>
</dbReference>
<dbReference type="SMART" id="SM00054">
    <property type="entry name" value="EFh"/>
    <property type="match status" value="7"/>
</dbReference>
<feature type="transmembrane region" description="Helical" evidence="17">
    <location>
        <begin position="146"/>
        <end position="172"/>
    </location>
</feature>
<evidence type="ECO:0000256" key="17">
    <source>
        <dbReference type="SAM" id="Phobius"/>
    </source>
</evidence>
<feature type="transmembrane region" description="Helical" evidence="17">
    <location>
        <begin position="849"/>
        <end position="869"/>
    </location>
</feature>
<dbReference type="Gramene" id="KVH93104">
    <property type="protein sequence ID" value="KVH93104"/>
    <property type="gene ID" value="Ccrd_004851"/>
</dbReference>
<evidence type="ECO:0000256" key="14">
    <source>
        <dbReference type="ARBA" id="ARBA00023065"/>
    </source>
</evidence>
<dbReference type="GO" id="GO:0006874">
    <property type="term" value="P:intracellular calcium ion homeostasis"/>
    <property type="evidence" value="ECO:0007669"/>
    <property type="project" value="TreeGrafter"/>
</dbReference>
<feature type="transmembrane region" description="Helical" evidence="17">
    <location>
        <begin position="1245"/>
        <end position="1269"/>
    </location>
</feature>
<evidence type="ECO:0000256" key="9">
    <source>
        <dbReference type="ARBA" id="ARBA00022737"/>
    </source>
</evidence>
<evidence type="ECO:0000256" key="7">
    <source>
        <dbReference type="ARBA" id="ARBA00022692"/>
    </source>
</evidence>
<dbReference type="PROSITE" id="PS00018">
    <property type="entry name" value="EF_HAND_1"/>
    <property type="match status" value="5"/>
</dbReference>
<evidence type="ECO:0000256" key="6">
    <source>
        <dbReference type="ARBA" id="ARBA00022568"/>
    </source>
</evidence>
<evidence type="ECO:0000313" key="19">
    <source>
        <dbReference type="EMBL" id="KVH93104.1"/>
    </source>
</evidence>
<keyword evidence="6" id="KW-0109">Calcium transport</keyword>
<feature type="domain" description="EF-hand" evidence="18">
    <location>
        <begin position="346"/>
        <end position="381"/>
    </location>
</feature>
<keyword evidence="13" id="KW-0915">Sodium</keyword>
<keyword evidence="14" id="KW-0406">Ion transport</keyword>
<feature type="transmembrane region" description="Helical" evidence="17">
    <location>
        <begin position="931"/>
        <end position="953"/>
    </location>
</feature>
<evidence type="ECO:0000256" key="16">
    <source>
        <dbReference type="ARBA" id="ARBA00023201"/>
    </source>
</evidence>
<dbReference type="Proteomes" id="UP000243975">
    <property type="component" value="Unassembled WGS sequence"/>
</dbReference>
<evidence type="ECO:0000256" key="5">
    <source>
        <dbReference type="ARBA" id="ARBA00022475"/>
    </source>
</evidence>
<feature type="transmembrane region" description="Helical" evidence="17">
    <location>
        <begin position="1326"/>
        <end position="1350"/>
    </location>
</feature>
<dbReference type="CDD" id="cd00051">
    <property type="entry name" value="EFh"/>
    <property type="match status" value="3"/>
</dbReference>
<feature type="domain" description="EF-hand" evidence="18">
    <location>
        <begin position="1449"/>
        <end position="1484"/>
    </location>
</feature>
<dbReference type="Pfam" id="PF13499">
    <property type="entry name" value="EF-hand_7"/>
    <property type="match status" value="3"/>
</dbReference>
<feature type="domain" description="EF-hand" evidence="18">
    <location>
        <begin position="1031"/>
        <end position="1066"/>
    </location>
</feature>
<keyword evidence="5" id="KW-1003">Cell membrane</keyword>
<dbReference type="InterPro" id="IPR011992">
    <property type="entry name" value="EF-hand-dom_pair"/>
</dbReference>
<comment type="caution">
    <text evidence="19">The sequence shown here is derived from an EMBL/GenBank/DDBJ whole genome shotgun (WGS) entry which is preliminary data.</text>
</comment>
<sequence>MVKFAKTYVYFALFLLIALTVKVTGRVLRSELISDGTDDDPTREKGMGSSFLHFQGFDLREERCEQMYGFLPCSENLLGHLFLILIYEYLLYHGESYVASGGKRIFQILGPGIFGASAFQVLGFLPESFILLVSGLSNTKDVAQEYVLTGVGLLAGSATLLLTLLWGTCVIIGSRKFPSESGSTPSVIPTQNRYQKLFSFFSDSGVTTDHETSFAAKIMVLSVIPFIFLLIPEIFGLAYLFEGYIIVIALCVTVMFLIIYFIYQVFEPSIQKRRLSYVKHEHLVVDILKHLQEHTAEKVLTDDGLPNLSAIKRLFMMIDQDADSYISFSELKAALEDVKFRRLTWNKEKRVEEIMKEFDTDADSKVNLDEFIDGFTKWLDETKMNATNKRSFRSVRSWNDLYKIIHPWVQTKKKEQEMMKIMVSKIIRHVESFSLEKFYNEDGTPDISAMKRLFERIDLDHDNFISQSELKRLIMEVYSERTPEDVDEATAQLMQDLDTSGDQQIDEHEFINGFKNRLNTSNDEIVPMSPDASQKPWELWTDDGVDRSGWAWTKALMLLILGIAMLALLAEPLIHSVQNISVAANLPSFFVSFILVPVATNARAAISAIQTVNQRNERTISLTFSELYDGVFMNNVLGFSVLLAVIYFRGLTWDFSAEVSVVLIVCSIMGAAASFRLKYPIWTSFIAYLLYPLSDMAHNLLILITVFTSITVAVAGRLITTTTNSSTNLVYDGVHGGYGGVFSRNPLLSLSSSTDESGFCEQTYGFMPCTTSVFGSLFLILVYGYLMFLAATYLSSGSELLLEILGPGIVGGLFLPILGALPDALLILVSGLSGSPETAQEQVSVGMGLLAGSTVMLLTVIWGTCIIVGKCDLQNSIALDNQDTKRFNLSGSGVSTDIWTSYSAMIMAASVLPFLVVQFPQILHSTSGRHLTVLIGLIMSISLLIAYCIYQVYQPKIQKRRLAFAKHKHVRSRILRYMKMNAFGGLLDDQGRPNREVLLFNSVDVNGDQHLSHSELQALVVGMQLNDINLNEDDAVLKLIRDFDTSGDDEIDFEEFVTGISQWLEEARSTKTDSAVAGPDTTKYIHDYYEETKREHYLLGDEGGDDDEGHIVDDPRWTTIKAGLFLLLGTIIAAIFADPLVDAVGDFSAATSIPSFFISFIVLPLATNSSESVSAIIFASRKKQRSASLTFSEFENHVPSLDIFHCIRTLPVLPDSRIHSRLYSRIFCFKRFLITSSSEICEQTYGFLPCTTTAIGNLFLVIVYGYLMYLAATHLSAGSELLLQILGPGLVGGLCLPVLGALPDAMLILVSGLSGSIETAQDQVSVGMGLLAGSTVMLLTSIWGTCIVVGKCDLQNSVAQDNKDTKGFHLMDIWTSYSAMIMAVSVLPFIVVQFPQILHSTSGRHTAVYQPTLQKRHLDFAKHKHVRSRILKFLKMRALGRLLYEINMNEEDAVTKVMKDFDTSENNEVEFDEFVNGIGRWLQEAKGFKRTTTVAGSDSLKYVHDYYEEEEEEGVDDPRTTTIKAVLLLLLGTAIAAAFADPLVDAVNNFSAATSIPSFFISFIVLPLATNSSEAVSAIIFATRKKQRSASLTFSELYGAVTMNNVLCLSVFLALVYVRGLTWDFSSEVLVILIVCIVMGVFGSCRTTFPLWTSFIAFSLYPFSLILVYVLDYVNGQFDNDGNSVQKVWLVFGCTTNQDILLSSYNNTSVFFMLCLHCYKKLIHLILGWKGYKQKEICSEKMELEHFPMKRGMASSCQPSVKNQDQIYKPNNIIYKNIYKKKMNEPRKGGPTHDFDYDFDFDSVSPLQNCNLHHSITYTNYYLRHHHRPHCSCSLAWKRWKQIWGSQHQFWKSKDGDWVVMVVAKGWKMKKLVMA</sequence>
<feature type="transmembrane region" description="Helical" evidence="17">
    <location>
        <begin position="218"/>
        <end position="238"/>
    </location>
</feature>
<dbReference type="InterPro" id="IPR002048">
    <property type="entry name" value="EF_hand_dom"/>
</dbReference>
<proteinExistence type="inferred from homology"/>
<feature type="transmembrane region" description="Helical" evidence="17">
    <location>
        <begin position="105"/>
        <end position="126"/>
    </location>
</feature>
<name>A0A103XMB0_CYNCS</name>
<feature type="transmembrane region" description="Helical" evidence="17">
    <location>
        <begin position="1594"/>
        <end position="1617"/>
    </location>
</feature>
<keyword evidence="8" id="KW-0479">Metal-binding</keyword>
<evidence type="ECO:0000256" key="4">
    <source>
        <dbReference type="ARBA" id="ARBA00022449"/>
    </source>
</evidence>
<dbReference type="PANTHER" id="PTHR31503:SF36">
    <property type="entry name" value="SODIUM_CALCIUM EXCHANGER MEMBRANE REGION DOMAIN-CONTAINING PROTEIN"/>
    <property type="match status" value="1"/>
</dbReference>
<dbReference type="Pfam" id="PF01699">
    <property type="entry name" value="Na_Ca_ex"/>
    <property type="match status" value="5"/>
</dbReference>
<dbReference type="GO" id="GO:0005886">
    <property type="term" value="C:plasma membrane"/>
    <property type="evidence" value="ECO:0007669"/>
    <property type="project" value="UniProtKB-SubCell"/>
</dbReference>
<feature type="transmembrane region" description="Helical" evidence="17">
    <location>
        <begin position="1556"/>
        <end position="1582"/>
    </location>
</feature>
<dbReference type="GO" id="GO:0015369">
    <property type="term" value="F:calcium:proton antiporter activity"/>
    <property type="evidence" value="ECO:0007669"/>
    <property type="project" value="UniProtKB-ARBA"/>
</dbReference>
<feature type="transmembrane region" description="Helical" evidence="17">
    <location>
        <begin position="1649"/>
        <end position="1671"/>
    </location>
</feature>
<evidence type="ECO:0000313" key="20">
    <source>
        <dbReference type="Proteomes" id="UP000243975"/>
    </source>
</evidence>
<comment type="similarity">
    <text evidence="2">Belongs to the Ca(2+):cation antiporter (CaCA) (TC 2.A.19) family.</text>
</comment>
<dbReference type="GO" id="GO:0005509">
    <property type="term" value="F:calcium ion binding"/>
    <property type="evidence" value="ECO:0007669"/>
    <property type="project" value="InterPro"/>
</dbReference>
<dbReference type="PROSITE" id="PS50222">
    <property type="entry name" value="EF_HAND_2"/>
    <property type="match status" value="6"/>
</dbReference>
<dbReference type="Gene3D" id="1.10.238.10">
    <property type="entry name" value="EF-hand"/>
    <property type="match status" value="4"/>
</dbReference>
<dbReference type="InterPro" id="IPR018247">
    <property type="entry name" value="EF_Hand_1_Ca_BS"/>
</dbReference>
<feature type="transmembrane region" description="Helical" evidence="17">
    <location>
        <begin position="77"/>
        <end position="93"/>
    </location>
</feature>
<evidence type="ECO:0000256" key="12">
    <source>
        <dbReference type="ARBA" id="ARBA00023016"/>
    </source>
</evidence>
<feature type="transmembrane region" description="Helical" evidence="17">
    <location>
        <begin position="627"/>
        <end position="648"/>
    </location>
</feature>
<organism evidence="19 20">
    <name type="scientific">Cynara cardunculus var. scolymus</name>
    <name type="common">Globe artichoke</name>
    <name type="synonym">Cynara scolymus</name>
    <dbReference type="NCBI Taxonomy" id="59895"/>
    <lineage>
        <taxon>Eukaryota</taxon>
        <taxon>Viridiplantae</taxon>
        <taxon>Streptophyta</taxon>
        <taxon>Embryophyta</taxon>
        <taxon>Tracheophyta</taxon>
        <taxon>Spermatophyta</taxon>
        <taxon>Magnoliopsida</taxon>
        <taxon>eudicotyledons</taxon>
        <taxon>Gunneridae</taxon>
        <taxon>Pentapetalae</taxon>
        <taxon>asterids</taxon>
        <taxon>campanulids</taxon>
        <taxon>Asterales</taxon>
        <taxon>Asteraceae</taxon>
        <taxon>Carduoideae</taxon>
        <taxon>Cardueae</taxon>
        <taxon>Carduinae</taxon>
        <taxon>Cynara</taxon>
    </lineage>
</organism>
<feature type="transmembrane region" description="Helical" evidence="17">
    <location>
        <begin position="586"/>
        <end position="606"/>
    </location>
</feature>